<keyword evidence="6" id="KW-1185">Reference proteome</keyword>
<feature type="binding site" evidence="3">
    <location>
        <begin position="23"/>
        <end position="30"/>
    </location>
    <ligand>
        <name>GTP</name>
        <dbReference type="ChEBI" id="CHEBI:37565"/>
    </ligand>
</feature>
<gene>
    <name evidence="5" type="ORF">WICMUC_001662</name>
</gene>
<sequence length="178" mass="21039">MGLLTVIRKQKLKDKELRIIILGLDNSGKSTILNSILDKPNTDISPTLGFEIHSLQHKSHNLNFWDIGGQESIRTFWFNYFFDKFDYIFFVIDLITINSRFNEIYNEFIRLLENERFEQIKLIIILNKMDLFDNTDSESIKEEVIKKLELSRYLVKYEIVMVSGKEGKNIDLLLDKII</sequence>
<name>A0A9P8PTT3_9ASCO</name>
<dbReference type="PANTHER" id="PTHR45697">
    <property type="entry name" value="ADP-RIBOSYLATION FACTOR-LIKE PROTEIN 2-RELATED"/>
    <property type="match status" value="1"/>
</dbReference>
<dbReference type="Pfam" id="PF00025">
    <property type="entry name" value="Arf"/>
    <property type="match status" value="1"/>
</dbReference>
<feature type="binding site" evidence="4">
    <location>
        <position position="47"/>
    </location>
    <ligand>
        <name>Mg(2+)</name>
        <dbReference type="ChEBI" id="CHEBI:18420"/>
    </ligand>
</feature>
<dbReference type="InterPro" id="IPR027417">
    <property type="entry name" value="P-loop_NTPase"/>
</dbReference>
<evidence type="ECO:0000313" key="5">
    <source>
        <dbReference type="EMBL" id="KAH3678146.1"/>
    </source>
</evidence>
<protein>
    <submittedName>
        <fullName evidence="5">Uncharacterized protein</fullName>
    </submittedName>
</protein>
<evidence type="ECO:0000256" key="2">
    <source>
        <dbReference type="ARBA" id="ARBA00023134"/>
    </source>
</evidence>
<dbReference type="InterPro" id="IPR005225">
    <property type="entry name" value="Small_GTP-bd"/>
</dbReference>
<keyword evidence="2 3" id="KW-0342">GTP-binding</keyword>
<feature type="binding site" evidence="4">
    <location>
        <position position="30"/>
    </location>
    <ligand>
        <name>Mg(2+)</name>
        <dbReference type="ChEBI" id="CHEBI:18420"/>
    </ligand>
</feature>
<keyword evidence="1 3" id="KW-0547">Nucleotide-binding</keyword>
<feature type="binding site" evidence="3">
    <location>
        <position position="69"/>
    </location>
    <ligand>
        <name>GTP</name>
        <dbReference type="ChEBI" id="CHEBI:37565"/>
    </ligand>
</feature>
<evidence type="ECO:0000256" key="4">
    <source>
        <dbReference type="PIRSR" id="PIRSR606689-2"/>
    </source>
</evidence>
<dbReference type="PROSITE" id="PS51417">
    <property type="entry name" value="ARF"/>
    <property type="match status" value="1"/>
</dbReference>
<dbReference type="GO" id="GO:0003924">
    <property type="term" value="F:GTPase activity"/>
    <property type="evidence" value="ECO:0007669"/>
    <property type="project" value="InterPro"/>
</dbReference>
<dbReference type="GO" id="GO:0005525">
    <property type="term" value="F:GTP binding"/>
    <property type="evidence" value="ECO:0007669"/>
    <property type="project" value="UniProtKB-KW"/>
</dbReference>
<dbReference type="OrthoDB" id="2011769at2759"/>
<dbReference type="Gene3D" id="3.40.50.300">
    <property type="entry name" value="P-loop containing nucleotide triphosphate hydrolases"/>
    <property type="match status" value="1"/>
</dbReference>
<dbReference type="InterPro" id="IPR044612">
    <property type="entry name" value="ARL2/3"/>
</dbReference>
<dbReference type="AlphaFoldDB" id="A0A9P8PTT3"/>
<dbReference type="GO" id="GO:0046872">
    <property type="term" value="F:metal ion binding"/>
    <property type="evidence" value="ECO:0007669"/>
    <property type="project" value="UniProtKB-KW"/>
</dbReference>
<evidence type="ECO:0000256" key="1">
    <source>
        <dbReference type="ARBA" id="ARBA00022741"/>
    </source>
</evidence>
<dbReference type="SMART" id="SM00177">
    <property type="entry name" value="ARF"/>
    <property type="match status" value="1"/>
</dbReference>
<dbReference type="PRINTS" id="PR00449">
    <property type="entry name" value="RASTRNSFRMNG"/>
</dbReference>
<dbReference type="Proteomes" id="UP000769528">
    <property type="component" value="Unassembled WGS sequence"/>
</dbReference>
<keyword evidence="4" id="KW-0460">Magnesium</keyword>
<evidence type="ECO:0000256" key="3">
    <source>
        <dbReference type="PIRSR" id="PIRSR606689-1"/>
    </source>
</evidence>
<dbReference type="InterPro" id="IPR006689">
    <property type="entry name" value="Small_GTPase_ARF/SAR"/>
</dbReference>
<dbReference type="SUPFAM" id="SSF52540">
    <property type="entry name" value="P-loop containing nucleoside triphosphate hydrolases"/>
    <property type="match status" value="1"/>
</dbReference>
<proteinExistence type="predicted"/>
<accession>A0A9P8PTT3</accession>
<keyword evidence="4" id="KW-0479">Metal-binding</keyword>
<dbReference type="NCBIfam" id="TIGR00231">
    <property type="entry name" value="small_GTP"/>
    <property type="match status" value="1"/>
</dbReference>
<evidence type="ECO:0000313" key="6">
    <source>
        <dbReference type="Proteomes" id="UP000769528"/>
    </source>
</evidence>
<organism evidence="5 6">
    <name type="scientific">Wickerhamomyces mucosus</name>
    <dbReference type="NCBI Taxonomy" id="1378264"/>
    <lineage>
        <taxon>Eukaryota</taxon>
        <taxon>Fungi</taxon>
        <taxon>Dikarya</taxon>
        <taxon>Ascomycota</taxon>
        <taxon>Saccharomycotina</taxon>
        <taxon>Saccharomycetes</taxon>
        <taxon>Phaffomycetales</taxon>
        <taxon>Wickerhamomycetaceae</taxon>
        <taxon>Wickerhamomyces</taxon>
    </lineage>
</organism>
<comment type="caution">
    <text evidence="5">The sequence shown here is derived from an EMBL/GenBank/DDBJ whole genome shotgun (WGS) entry which is preliminary data.</text>
</comment>
<dbReference type="EMBL" id="JAEUBF010000499">
    <property type="protein sequence ID" value="KAH3678146.1"/>
    <property type="molecule type" value="Genomic_DNA"/>
</dbReference>
<reference evidence="5" key="1">
    <citation type="journal article" date="2021" name="Open Biol.">
        <title>Shared evolutionary footprints suggest mitochondrial oxidative damage underlies multiple complex I losses in fungi.</title>
        <authorList>
            <person name="Schikora-Tamarit M.A."/>
            <person name="Marcet-Houben M."/>
            <person name="Nosek J."/>
            <person name="Gabaldon T."/>
        </authorList>
    </citation>
    <scope>NUCLEOTIDE SEQUENCE</scope>
    <source>
        <strain evidence="5">CBS6341</strain>
    </source>
</reference>
<feature type="binding site" evidence="3">
    <location>
        <begin position="127"/>
        <end position="130"/>
    </location>
    <ligand>
        <name>GTP</name>
        <dbReference type="ChEBI" id="CHEBI:37565"/>
    </ligand>
</feature>
<reference evidence="5" key="2">
    <citation type="submission" date="2021-01" db="EMBL/GenBank/DDBJ databases">
        <authorList>
            <person name="Schikora-Tamarit M.A."/>
        </authorList>
    </citation>
    <scope>NUCLEOTIDE SEQUENCE</scope>
    <source>
        <strain evidence="5">CBS6341</strain>
    </source>
</reference>